<keyword evidence="3" id="KW-1185">Reference proteome</keyword>
<evidence type="ECO:0000256" key="1">
    <source>
        <dbReference type="SAM" id="MobiDB-lite"/>
    </source>
</evidence>
<feature type="compositionally biased region" description="Polar residues" evidence="1">
    <location>
        <begin position="49"/>
        <end position="62"/>
    </location>
</feature>
<proteinExistence type="predicted"/>
<feature type="region of interest" description="Disordered" evidence="1">
    <location>
        <begin position="49"/>
        <end position="68"/>
    </location>
</feature>
<dbReference type="Proteomes" id="UP000887013">
    <property type="component" value="Unassembled WGS sequence"/>
</dbReference>
<organism evidence="2 3">
    <name type="scientific">Nephila pilipes</name>
    <name type="common">Giant wood spider</name>
    <name type="synonym">Nephila maculata</name>
    <dbReference type="NCBI Taxonomy" id="299642"/>
    <lineage>
        <taxon>Eukaryota</taxon>
        <taxon>Metazoa</taxon>
        <taxon>Ecdysozoa</taxon>
        <taxon>Arthropoda</taxon>
        <taxon>Chelicerata</taxon>
        <taxon>Arachnida</taxon>
        <taxon>Araneae</taxon>
        <taxon>Araneomorphae</taxon>
        <taxon>Entelegynae</taxon>
        <taxon>Araneoidea</taxon>
        <taxon>Nephilidae</taxon>
        <taxon>Nephila</taxon>
    </lineage>
</organism>
<name>A0A8X6TEM1_NEPPI</name>
<reference evidence="2" key="1">
    <citation type="submission" date="2020-08" db="EMBL/GenBank/DDBJ databases">
        <title>Multicomponent nature underlies the extraordinary mechanical properties of spider dragline silk.</title>
        <authorList>
            <person name="Kono N."/>
            <person name="Nakamura H."/>
            <person name="Mori M."/>
            <person name="Yoshida Y."/>
            <person name="Ohtoshi R."/>
            <person name="Malay A.D."/>
            <person name="Moran D.A.P."/>
            <person name="Tomita M."/>
            <person name="Numata K."/>
            <person name="Arakawa K."/>
        </authorList>
    </citation>
    <scope>NUCLEOTIDE SEQUENCE</scope>
</reference>
<comment type="caution">
    <text evidence="2">The sequence shown here is derived from an EMBL/GenBank/DDBJ whole genome shotgun (WGS) entry which is preliminary data.</text>
</comment>
<evidence type="ECO:0000313" key="2">
    <source>
        <dbReference type="EMBL" id="GFT00087.1"/>
    </source>
</evidence>
<protein>
    <submittedName>
        <fullName evidence="2">Uncharacterized protein</fullName>
    </submittedName>
</protein>
<sequence>MSEKFWARSNEAKTGSNWHHLPHTSPCQRGEGRISTGLKKNIYISGTFESLGSDSPSSNLLSRQKKTS</sequence>
<feature type="non-terminal residue" evidence="2">
    <location>
        <position position="68"/>
    </location>
</feature>
<evidence type="ECO:0000313" key="3">
    <source>
        <dbReference type="Proteomes" id="UP000887013"/>
    </source>
</evidence>
<gene>
    <name evidence="2" type="ORF">NPIL_418211</name>
</gene>
<dbReference type="EMBL" id="BMAW01055281">
    <property type="protein sequence ID" value="GFT00087.1"/>
    <property type="molecule type" value="Genomic_DNA"/>
</dbReference>
<dbReference type="AlphaFoldDB" id="A0A8X6TEM1"/>
<feature type="region of interest" description="Disordered" evidence="1">
    <location>
        <begin position="1"/>
        <end position="33"/>
    </location>
</feature>
<accession>A0A8X6TEM1</accession>